<keyword evidence="2" id="KW-1185">Reference proteome</keyword>
<sequence>MNDELRFALNALSLQGLALKRHILSRLLNSFPAQLTATEVAKGGPHRTDASVRGALKTLDRIGAVQLLSQDETGDVARCRIAPGTQETIRAFLLQEDEESRTLSPLPPRRAYQQVLRAMYEYPEQTFTLKSLLDRVWSERTSVRAPLVELCEAGYLLRGLTDESRHGRPEFTYRLNPNAKDHADALLCAPTCSPRPRS</sequence>
<comment type="caution">
    <text evidence="1">The sequence shown here is derived from an EMBL/GenBank/DDBJ whole genome shotgun (WGS) entry which is preliminary data.</text>
</comment>
<dbReference type="EMBL" id="JAXAVW010000045">
    <property type="protein sequence ID" value="MDX8036488.1"/>
    <property type="molecule type" value="Genomic_DNA"/>
</dbReference>
<dbReference type="RefSeq" id="WP_319971484.1">
    <property type="nucleotide sequence ID" value="NZ_JAXAVW010000045.1"/>
</dbReference>
<name>A0ABU4TF23_9PSEU</name>
<protein>
    <submittedName>
        <fullName evidence="1">Uncharacterized protein</fullName>
    </submittedName>
</protein>
<proteinExistence type="predicted"/>
<dbReference type="Proteomes" id="UP001285521">
    <property type="component" value="Unassembled WGS sequence"/>
</dbReference>
<reference evidence="1 2" key="1">
    <citation type="submission" date="2023-11" db="EMBL/GenBank/DDBJ databases">
        <title>Lentzea sokolovensis, sp. nov., Lentzea kristufkii, sp. nov., and Lentzea miocenensis, sp. nov., rare actinobacteria from Sokolov Coal Basin, Miocene lacustrine sediment, Czech Republic.</title>
        <authorList>
            <person name="Lara A."/>
            <person name="Kotroba L."/>
            <person name="Nouioui I."/>
            <person name="Neumann-Schaal M."/>
            <person name="Mast Y."/>
            <person name="Chronakova A."/>
        </authorList>
    </citation>
    <scope>NUCLEOTIDE SEQUENCE [LARGE SCALE GENOMIC DNA]</scope>
    <source>
        <strain evidence="1 2">BCCO 10_0856</strain>
    </source>
</reference>
<gene>
    <name evidence="1" type="ORF">SK803_40370</name>
</gene>
<accession>A0ABU4TF23</accession>
<evidence type="ECO:0000313" key="2">
    <source>
        <dbReference type="Proteomes" id="UP001285521"/>
    </source>
</evidence>
<evidence type="ECO:0000313" key="1">
    <source>
        <dbReference type="EMBL" id="MDX8036488.1"/>
    </source>
</evidence>
<organism evidence="1 2">
    <name type="scientific">Lentzea miocenica</name>
    <dbReference type="NCBI Taxonomy" id="3095431"/>
    <lineage>
        <taxon>Bacteria</taxon>
        <taxon>Bacillati</taxon>
        <taxon>Actinomycetota</taxon>
        <taxon>Actinomycetes</taxon>
        <taxon>Pseudonocardiales</taxon>
        <taxon>Pseudonocardiaceae</taxon>
        <taxon>Lentzea</taxon>
    </lineage>
</organism>